<comment type="similarity">
    <text evidence="1">Belongs to the acetyl-CoA hydrolase/transferase family.</text>
</comment>
<evidence type="ECO:0000313" key="3">
    <source>
        <dbReference type="EMBL" id="AUN98805.1"/>
    </source>
</evidence>
<dbReference type="Gene3D" id="3.40.1080.10">
    <property type="entry name" value="Glutaconate Coenzyme A-transferase"/>
    <property type="match status" value="1"/>
</dbReference>
<proteinExistence type="inferred from homology"/>
<dbReference type="AlphaFoldDB" id="A0A2K9NUN9"/>
<reference evidence="3 4" key="1">
    <citation type="submission" date="2018-01" db="EMBL/GenBank/DDBJ databases">
        <title>Complete genome sequence of Bacteriovorax stolpii DSM12778.</title>
        <authorList>
            <person name="Tang B."/>
            <person name="Chang J."/>
        </authorList>
    </citation>
    <scope>NUCLEOTIDE SEQUENCE [LARGE SCALE GENOMIC DNA]</scope>
    <source>
        <strain evidence="3 4">DSM 12778</strain>
    </source>
</reference>
<gene>
    <name evidence="3" type="ORF">C0V70_11975</name>
</gene>
<sequence length="423" mass="46242">MLNYVSTDEAVLEIKSNDNVFIHSAAATPQELIKSMVKRSKDLNNVHIYHMHTEGDASYAGDIYRENFKVHSFFNGGNMREATNNRLVSNYVPIFLSDIPHLFYNQKVELDVAMVQLTPPDKHGMCSLGPSVDISIAALKTAKKIIAQINPRLPRTFGDQIHCSKITKAVLVEAPLYQSKELVSSPVTDAIGKNIAGLIEDGSTLQLGIGAIPNAVLSRLGNHKDLGIHTEMFSDGVIALRDKGVITGKYKVKHPGKIVSSFVIGSQKIYDFIDDNPEVLLLDCSYTNNPHIIAQNPKVVAINSAIEIDLTGQVCADSIGPRIYSGIGGQMDFIRGAALSKGGKPIIAIPSKTSKGESKIVPFLKPGAGVVTTRAHVQYVVTEYGVAYLHGLTLEERSKALINIAAPEHREDLSRKFHELWLR</sequence>
<name>A0A2K9NUN9_BACTC</name>
<dbReference type="KEGG" id="bsto:C0V70_11975"/>
<dbReference type="GO" id="GO:0008775">
    <property type="term" value="F:acetate CoA-transferase activity"/>
    <property type="evidence" value="ECO:0007669"/>
    <property type="project" value="InterPro"/>
</dbReference>
<accession>A0A2K9NUN9</accession>
<keyword evidence="4" id="KW-1185">Reference proteome</keyword>
<dbReference type="InterPro" id="IPR003702">
    <property type="entry name" value="ActCoA_hydro_N"/>
</dbReference>
<dbReference type="GO" id="GO:0006083">
    <property type="term" value="P:acetate metabolic process"/>
    <property type="evidence" value="ECO:0007669"/>
    <property type="project" value="InterPro"/>
</dbReference>
<dbReference type="Pfam" id="PF02550">
    <property type="entry name" value="AcetylCoA_hydro"/>
    <property type="match status" value="1"/>
</dbReference>
<evidence type="ECO:0000256" key="1">
    <source>
        <dbReference type="ARBA" id="ARBA00009632"/>
    </source>
</evidence>
<dbReference type="SUPFAM" id="SSF100950">
    <property type="entry name" value="NagB/RpiA/CoA transferase-like"/>
    <property type="match status" value="2"/>
</dbReference>
<dbReference type="Pfam" id="PF13336">
    <property type="entry name" value="AcetylCoA_hyd_C"/>
    <property type="match status" value="1"/>
</dbReference>
<keyword evidence="2 3" id="KW-0808">Transferase</keyword>
<dbReference type="Gene3D" id="3.40.1080.20">
    <property type="entry name" value="Acetyl-CoA hydrolase/transferase C-terminal domain"/>
    <property type="match status" value="1"/>
</dbReference>
<dbReference type="Proteomes" id="UP000235584">
    <property type="component" value="Chromosome"/>
</dbReference>
<organism evidence="3 4">
    <name type="scientific">Bacteriovorax stolpii</name>
    <name type="common">Bdellovibrio stolpii</name>
    <dbReference type="NCBI Taxonomy" id="960"/>
    <lineage>
        <taxon>Bacteria</taxon>
        <taxon>Pseudomonadati</taxon>
        <taxon>Bdellovibrionota</taxon>
        <taxon>Bacteriovoracia</taxon>
        <taxon>Bacteriovoracales</taxon>
        <taxon>Bacteriovoracaceae</taxon>
        <taxon>Bacteriovorax</taxon>
    </lineage>
</organism>
<dbReference type="PANTHER" id="PTHR21432">
    <property type="entry name" value="ACETYL-COA HYDROLASE-RELATED"/>
    <property type="match status" value="1"/>
</dbReference>
<dbReference type="InterPro" id="IPR038460">
    <property type="entry name" value="AcetylCoA_hyd_C_sf"/>
</dbReference>
<dbReference type="OrthoDB" id="9801795at2"/>
<dbReference type="EMBL" id="CP025704">
    <property type="protein sequence ID" value="AUN98805.1"/>
    <property type="molecule type" value="Genomic_DNA"/>
</dbReference>
<dbReference type="PANTHER" id="PTHR21432:SF20">
    <property type="entry name" value="ACETYL-COA HYDROLASE"/>
    <property type="match status" value="1"/>
</dbReference>
<dbReference type="InterPro" id="IPR026888">
    <property type="entry name" value="AcetylCoA_hyd_C"/>
</dbReference>
<dbReference type="Gene3D" id="3.30.750.70">
    <property type="entry name" value="4-hydroxybutyrate coenzyme like domains"/>
    <property type="match status" value="1"/>
</dbReference>
<evidence type="ECO:0000256" key="2">
    <source>
        <dbReference type="ARBA" id="ARBA00022679"/>
    </source>
</evidence>
<dbReference type="InterPro" id="IPR037171">
    <property type="entry name" value="NagB/RpiA_transferase-like"/>
</dbReference>
<evidence type="ECO:0000313" key="4">
    <source>
        <dbReference type="Proteomes" id="UP000235584"/>
    </source>
</evidence>
<dbReference type="RefSeq" id="WP_102244096.1">
    <property type="nucleotide sequence ID" value="NZ_CP025704.1"/>
</dbReference>
<protein>
    <submittedName>
        <fullName evidence="3">4-hydroxybutyrate CoA-transferase</fullName>
    </submittedName>
</protein>
<dbReference type="InterPro" id="IPR046433">
    <property type="entry name" value="ActCoA_hydro"/>
</dbReference>